<dbReference type="EMBL" id="JBHTOA010000022">
    <property type="protein sequence ID" value="MFD1398674.1"/>
    <property type="molecule type" value="Genomic_DNA"/>
</dbReference>
<organism evidence="3 4">
    <name type="scientific">Lacticaseibacillus suilingensis</name>
    <dbReference type="NCBI Taxonomy" id="2799577"/>
    <lineage>
        <taxon>Bacteria</taxon>
        <taxon>Bacillati</taxon>
        <taxon>Bacillota</taxon>
        <taxon>Bacilli</taxon>
        <taxon>Lactobacillales</taxon>
        <taxon>Lactobacillaceae</taxon>
        <taxon>Lacticaseibacillus</taxon>
    </lineage>
</organism>
<protein>
    <submittedName>
        <fullName evidence="3">DUF4429 domain-containing protein</fullName>
    </submittedName>
</protein>
<dbReference type="InterPro" id="IPR018649">
    <property type="entry name" value="SHOCT"/>
</dbReference>
<name>A0ABW4BDX2_9LACO</name>
<keyword evidence="4" id="KW-1185">Reference proteome</keyword>
<feature type="domain" description="SHOCT" evidence="1">
    <location>
        <begin position="128"/>
        <end position="155"/>
    </location>
</feature>
<evidence type="ECO:0000259" key="1">
    <source>
        <dbReference type="Pfam" id="PF09851"/>
    </source>
</evidence>
<evidence type="ECO:0000313" key="3">
    <source>
        <dbReference type="EMBL" id="MFD1398674.1"/>
    </source>
</evidence>
<evidence type="ECO:0000259" key="2">
    <source>
        <dbReference type="Pfam" id="PF14472"/>
    </source>
</evidence>
<comment type="caution">
    <text evidence="3">The sequence shown here is derived from an EMBL/GenBank/DDBJ whole genome shotgun (WGS) entry which is preliminary data.</text>
</comment>
<sequence length="157" mass="17438">MERTFVSKHGGRTEIKIDDFGITIHRKGFMNAVNQGLKGDKTIPYSSISAVQLKKPGLTNGYIQFSVMGGNESRGGVFAATKDENTVMFAGKKTTQEMEELKQIVEDKIRELHQPQQQSAAQPVSDLDQLKKLKELLDAGIVTQEEFDAKKAQILNL</sequence>
<dbReference type="Pfam" id="PF14472">
    <property type="entry name" value="DUF4429"/>
    <property type="match status" value="1"/>
</dbReference>
<accession>A0ABW4BDX2</accession>
<reference evidence="4" key="1">
    <citation type="journal article" date="2019" name="Int. J. Syst. Evol. Microbiol.">
        <title>The Global Catalogue of Microorganisms (GCM) 10K type strain sequencing project: providing services to taxonomists for standard genome sequencing and annotation.</title>
        <authorList>
            <consortium name="The Broad Institute Genomics Platform"/>
            <consortium name="The Broad Institute Genome Sequencing Center for Infectious Disease"/>
            <person name="Wu L."/>
            <person name="Ma J."/>
        </authorList>
    </citation>
    <scope>NUCLEOTIDE SEQUENCE [LARGE SCALE GENOMIC DNA]</scope>
    <source>
        <strain evidence="4">CCM 9110</strain>
    </source>
</reference>
<dbReference type="RefSeq" id="WP_204119814.1">
    <property type="nucleotide sequence ID" value="NZ_BOLV01000029.1"/>
</dbReference>
<dbReference type="Proteomes" id="UP001597199">
    <property type="component" value="Unassembled WGS sequence"/>
</dbReference>
<proteinExistence type="predicted"/>
<dbReference type="Pfam" id="PF09851">
    <property type="entry name" value="SHOCT"/>
    <property type="match status" value="1"/>
</dbReference>
<gene>
    <name evidence="3" type="ORF">ACFQ41_05085</name>
</gene>
<feature type="domain" description="DUF4429" evidence="2">
    <location>
        <begin position="17"/>
        <end position="103"/>
    </location>
</feature>
<dbReference type="InterPro" id="IPR027860">
    <property type="entry name" value="DUF4429"/>
</dbReference>
<evidence type="ECO:0000313" key="4">
    <source>
        <dbReference type="Proteomes" id="UP001597199"/>
    </source>
</evidence>